<sequence>MRFVHVALAAAVLLLQSTDTILVLGSQEKADYNFAKMERQSSQDMPIMASTSAVSEQSSTFGNSYMVSNNAYNNTAASNNYTSTANNNNNTNNNNAAPPSPPPAPAPRFASEPEQESPPFVKSHVQLSRPSMSNLDGSMEFNHSFAESYAESYSESYSDVGYMNSFVQGMPGSEGLSVGAESAMGDALAGHNNSHNDNTQSHWMDEMRDTGDSYAMLESYGSERGSAVSSRFSTDSEYTSRNTQQL</sequence>
<organism evidence="3 4">
    <name type="scientific">Globisporangium ultimum (strain ATCC 200006 / CBS 805.95 / DAOM BR144)</name>
    <name type="common">Pythium ultimum</name>
    <dbReference type="NCBI Taxonomy" id="431595"/>
    <lineage>
        <taxon>Eukaryota</taxon>
        <taxon>Sar</taxon>
        <taxon>Stramenopiles</taxon>
        <taxon>Oomycota</taxon>
        <taxon>Peronosporomycetes</taxon>
        <taxon>Pythiales</taxon>
        <taxon>Pythiaceae</taxon>
        <taxon>Globisporangium</taxon>
    </lineage>
</organism>
<dbReference type="EMBL" id="GL376638">
    <property type="status" value="NOT_ANNOTATED_CDS"/>
    <property type="molecule type" value="Genomic_DNA"/>
</dbReference>
<reference evidence="4" key="1">
    <citation type="journal article" date="2010" name="Genome Biol.">
        <title>Genome sequence of the necrotrophic plant pathogen Pythium ultimum reveals original pathogenicity mechanisms and effector repertoire.</title>
        <authorList>
            <person name="Levesque C.A."/>
            <person name="Brouwer H."/>
            <person name="Cano L."/>
            <person name="Hamilton J.P."/>
            <person name="Holt C."/>
            <person name="Huitema E."/>
            <person name="Raffaele S."/>
            <person name="Robideau G.P."/>
            <person name="Thines M."/>
            <person name="Win J."/>
            <person name="Zerillo M.M."/>
            <person name="Beakes G.W."/>
            <person name="Boore J.L."/>
            <person name="Busam D."/>
            <person name="Dumas B."/>
            <person name="Ferriera S."/>
            <person name="Fuerstenberg S.I."/>
            <person name="Gachon C.M."/>
            <person name="Gaulin E."/>
            <person name="Govers F."/>
            <person name="Grenville-Briggs L."/>
            <person name="Horner N."/>
            <person name="Hostetler J."/>
            <person name="Jiang R.H."/>
            <person name="Johnson J."/>
            <person name="Krajaejun T."/>
            <person name="Lin H."/>
            <person name="Meijer H.J."/>
            <person name="Moore B."/>
            <person name="Morris P."/>
            <person name="Phuntmart V."/>
            <person name="Puiu D."/>
            <person name="Shetty J."/>
            <person name="Stajich J.E."/>
            <person name="Tripathy S."/>
            <person name="Wawra S."/>
            <person name="van West P."/>
            <person name="Whitty B.R."/>
            <person name="Coutinho P.M."/>
            <person name="Henrissat B."/>
            <person name="Martin F."/>
            <person name="Thomas P.D."/>
            <person name="Tyler B.M."/>
            <person name="De Vries R.P."/>
            <person name="Kamoun S."/>
            <person name="Yandell M."/>
            <person name="Tisserat N."/>
            <person name="Buell C.R."/>
        </authorList>
    </citation>
    <scope>NUCLEOTIDE SEQUENCE</scope>
    <source>
        <strain evidence="4">DAOM:BR144</strain>
    </source>
</reference>
<keyword evidence="4" id="KW-1185">Reference proteome</keyword>
<feature type="region of interest" description="Disordered" evidence="1">
    <location>
        <begin position="78"/>
        <end position="126"/>
    </location>
</feature>
<evidence type="ECO:0000313" key="4">
    <source>
        <dbReference type="Proteomes" id="UP000019132"/>
    </source>
</evidence>
<dbReference type="VEuPathDB" id="FungiDB:PYU1_G003677"/>
<keyword evidence="2" id="KW-0732">Signal</keyword>
<evidence type="ECO:0000256" key="1">
    <source>
        <dbReference type="SAM" id="MobiDB-lite"/>
    </source>
</evidence>
<feature type="region of interest" description="Disordered" evidence="1">
    <location>
        <begin position="218"/>
        <end position="246"/>
    </location>
</feature>
<dbReference type="Proteomes" id="UP000019132">
    <property type="component" value="Unassembled WGS sequence"/>
</dbReference>
<evidence type="ECO:0008006" key="5">
    <source>
        <dbReference type="Google" id="ProtNLM"/>
    </source>
</evidence>
<reference evidence="3" key="3">
    <citation type="submission" date="2015-02" db="UniProtKB">
        <authorList>
            <consortium name="EnsemblProtists"/>
        </authorList>
    </citation>
    <scope>IDENTIFICATION</scope>
    <source>
        <strain evidence="3">DAOM BR144</strain>
    </source>
</reference>
<feature type="compositionally biased region" description="Polar residues" evidence="1">
    <location>
        <begin position="227"/>
        <end position="246"/>
    </location>
</feature>
<evidence type="ECO:0000313" key="3">
    <source>
        <dbReference type="EnsemblProtists" id="PYU1_T003687"/>
    </source>
</evidence>
<dbReference type="AlphaFoldDB" id="K3WFE6"/>
<dbReference type="eggNOG" id="ENOG502R9DH">
    <property type="taxonomic scope" value="Eukaryota"/>
</dbReference>
<proteinExistence type="predicted"/>
<dbReference type="InParanoid" id="K3WFE6"/>
<protein>
    <recommendedName>
        <fullName evidence="5">RxLR effector protein</fullName>
    </recommendedName>
</protein>
<dbReference type="EnsemblProtists" id="PYU1_T003687">
    <property type="protein sequence ID" value="PYU1_T003687"/>
    <property type="gene ID" value="PYU1_G003677"/>
</dbReference>
<dbReference type="HOGENOM" id="CLU_1130979_0_0_1"/>
<feature type="signal peptide" evidence="2">
    <location>
        <begin position="1"/>
        <end position="20"/>
    </location>
</feature>
<accession>K3WFE6</accession>
<feature type="compositionally biased region" description="Low complexity" evidence="1">
    <location>
        <begin position="78"/>
        <end position="97"/>
    </location>
</feature>
<evidence type="ECO:0000256" key="2">
    <source>
        <dbReference type="SAM" id="SignalP"/>
    </source>
</evidence>
<name>K3WFE6_GLOUD</name>
<reference evidence="4" key="2">
    <citation type="submission" date="2010-04" db="EMBL/GenBank/DDBJ databases">
        <authorList>
            <person name="Buell R."/>
            <person name="Hamilton J."/>
            <person name="Hostetler J."/>
        </authorList>
    </citation>
    <scope>NUCLEOTIDE SEQUENCE [LARGE SCALE GENOMIC DNA]</scope>
    <source>
        <strain evidence="4">DAOM:BR144</strain>
    </source>
</reference>
<feature type="chain" id="PRO_5003867698" description="RxLR effector protein" evidence="2">
    <location>
        <begin position="21"/>
        <end position="246"/>
    </location>
</feature>